<dbReference type="SUPFAM" id="SSF54928">
    <property type="entry name" value="RNA-binding domain, RBD"/>
    <property type="match status" value="1"/>
</dbReference>
<dbReference type="InterPro" id="IPR012677">
    <property type="entry name" value="Nucleotide-bd_a/b_plait_sf"/>
</dbReference>
<protein>
    <recommendedName>
        <fullName evidence="2">RRM domain-containing protein</fullName>
    </recommendedName>
</protein>
<sequence>MSPAGRRRGESITKLSSAITKTSKTSKRRSALQGGRKPLMVVPQFYRLLKFMRFFDPQEMLFLRLRKSKRKRHAAAELASKDEGCASTSFWRDPDAEFCIICGDDKEKHLEMMCPYNYLSPAAYLPCRARLALWGNYTTTLRRKCRRHKERQQREPPIHDEENIRRISFLKGLVRVNNLPEWYPAEQLVELFSRFGPLRMWYAATRSTGASKGYGCIAFSTMGMRRRPSRRSTAGTFVTTSCESIGHILV</sequence>
<dbReference type="Pfam" id="PF00076">
    <property type="entry name" value="RRM_1"/>
    <property type="match status" value="1"/>
</dbReference>
<dbReference type="AlphaFoldDB" id="A0A8T0WBN7"/>
<dbReference type="CDD" id="cd00590">
    <property type="entry name" value="RRM_SF"/>
    <property type="match status" value="1"/>
</dbReference>
<evidence type="ECO:0000259" key="2">
    <source>
        <dbReference type="Pfam" id="PF00076"/>
    </source>
</evidence>
<evidence type="ECO:0000313" key="4">
    <source>
        <dbReference type="Proteomes" id="UP000823388"/>
    </source>
</evidence>
<feature type="domain" description="RRM" evidence="2">
    <location>
        <begin position="174"/>
        <end position="221"/>
    </location>
</feature>
<organism evidence="3 4">
    <name type="scientific">Panicum virgatum</name>
    <name type="common">Blackwell switchgrass</name>
    <dbReference type="NCBI Taxonomy" id="38727"/>
    <lineage>
        <taxon>Eukaryota</taxon>
        <taxon>Viridiplantae</taxon>
        <taxon>Streptophyta</taxon>
        <taxon>Embryophyta</taxon>
        <taxon>Tracheophyta</taxon>
        <taxon>Spermatophyta</taxon>
        <taxon>Magnoliopsida</taxon>
        <taxon>Liliopsida</taxon>
        <taxon>Poales</taxon>
        <taxon>Poaceae</taxon>
        <taxon>PACMAD clade</taxon>
        <taxon>Panicoideae</taxon>
        <taxon>Panicodae</taxon>
        <taxon>Paniceae</taxon>
        <taxon>Panicinae</taxon>
        <taxon>Panicum</taxon>
        <taxon>Panicum sect. Hiantes</taxon>
    </lineage>
</organism>
<dbReference type="Gene3D" id="3.30.70.330">
    <property type="match status" value="1"/>
</dbReference>
<comment type="caution">
    <text evidence="3">The sequence shown here is derived from an EMBL/GenBank/DDBJ whole genome shotgun (WGS) entry which is preliminary data.</text>
</comment>
<accession>A0A8T0WBN7</accession>
<evidence type="ECO:0000256" key="1">
    <source>
        <dbReference type="SAM" id="MobiDB-lite"/>
    </source>
</evidence>
<reference evidence="3 4" key="1">
    <citation type="submission" date="2020-05" db="EMBL/GenBank/DDBJ databases">
        <title>WGS assembly of Panicum virgatum.</title>
        <authorList>
            <person name="Lovell J.T."/>
            <person name="Jenkins J."/>
            <person name="Shu S."/>
            <person name="Juenger T.E."/>
            <person name="Schmutz J."/>
        </authorList>
    </citation>
    <scope>NUCLEOTIDE SEQUENCE [LARGE SCALE GENOMIC DNA]</scope>
    <source>
        <strain evidence="4">cv. AP13</strain>
    </source>
</reference>
<feature type="region of interest" description="Disordered" evidence="1">
    <location>
        <begin position="1"/>
        <end position="33"/>
    </location>
</feature>
<dbReference type="InterPro" id="IPR000504">
    <property type="entry name" value="RRM_dom"/>
</dbReference>
<name>A0A8T0WBN7_PANVG</name>
<evidence type="ECO:0000313" key="3">
    <source>
        <dbReference type="EMBL" id="KAG2644618.1"/>
    </source>
</evidence>
<keyword evidence="4" id="KW-1185">Reference proteome</keyword>
<dbReference type="InterPro" id="IPR035979">
    <property type="entry name" value="RBD_domain_sf"/>
</dbReference>
<feature type="compositionally biased region" description="Low complexity" evidence="1">
    <location>
        <begin position="12"/>
        <end position="23"/>
    </location>
</feature>
<proteinExistence type="predicted"/>
<gene>
    <name evidence="3" type="ORF">PVAP13_2KG375540</name>
</gene>
<dbReference type="EMBL" id="CM029039">
    <property type="protein sequence ID" value="KAG2644618.1"/>
    <property type="molecule type" value="Genomic_DNA"/>
</dbReference>
<dbReference type="Proteomes" id="UP000823388">
    <property type="component" value="Chromosome 2K"/>
</dbReference>
<dbReference type="GO" id="GO:0003723">
    <property type="term" value="F:RNA binding"/>
    <property type="evidence" value="ECO:0007669"/>
    <property type="project" value="InterPro"/>
</dbReference>